<comment type="caution">
    <text evidence="2">The sequence shown here is derived from an EMBL/GenBank/DDBJ whole genome shotgun (WGS) entry which is preliminary data.</text>
</comment>
<keyword evidence="1" id="KW-0472">Membrane</keyword>
<gene>
    <name evidence="2" type="ORF">LCGC14_2769390</name>
</gene>
<name>A0A0F9BN55_9ZZZZ</name>
<organism evidence="2">
    <name type="scientific">marine sediment metagenome</name>
    <dbReference type="NCBI Taxonomy" id="412755"/>
    <lineage>
        <taxon>unclassified sequences</taxon>
        <taxon>metagenomes</taxon>
        <taxon>ecological metagenomes</taxon>
    </lineage>
</organism>
<proteinExistence type="predicted"/>
<protein>
    <submittedName>
        <fullName evidence="2">Uncharacterized protein</fullName>
    </submittedName>
</protein>
<accession>A0A0F9BN55</accession>
<evidence type="ECO:0000313" key="2">
    <source>
        <dbReference type="EMBL" id="KKK85821.1"/>
    </source>
</evidence>
<dbReference type="AlphaFoldDB" id="A0A0F9BN55"/>
<keyword evidence="1" id="KW-0812">Transmembrane</keyword>
<reference evidence="2" key="1">
    <citation type="journal article" date="2015" name="Nature">
        <title>Complex archaea that bridge the gap between prokaryotes and eukaryotes.</title>
        <authorList>
            <person name="Spang A."/>
            <person name="Saw J.H."/>
            <person name="Jorgensen S.L."/>
            <person name="Zaremba-Niedzwiedzka K."/>
            <person name="Martijn J."/>
            <person name="Lind A.E."/>
            <person name="van Eijk R."/>
            <person name="Schleper C."/>
            <person name="Guy L."/>
            <person name="Ettema T.J."/>
        </authorList>
    </citation>
    <scope>NUCLEOTIDE SEQUENCE</scope>
</reference>
<sequence>MLLEFTLKTVSVGLGIIVTVGGLFLGLFELLVNSKLEDSNIRLTAIETKLDMLLEERLVEMQKSDLYRRMTESLKVAPSKK</sequence>
<dbReference type="EMBL" id="LAZR01051131">
    <property type="protein sequence ID" value="KKK85821.1"/>
    <property type="molecule type" value="Genomic_DNA"/>
</dbReference>
<evidence type="ECO:0000256" key="1">
    <source>
        <dbReference type="SAM" id="Phobius"/>
    </source>
</evidence>
<keyword evidence="1" id="KW-1133">Transmembrane helix</keyword>
<feature type="transmembrane region" description="Helical" evidence="1">
    <location>
        <begin position="12"/>
        <end position="32"/>
    </location>
</feature>